<keyword evidence="14" id="KW-1185">Reference proteome</keyword>
<evidence type="ECO:0000256" key="7">
    <source>
        <dbReference type="ARBA" id="ARBA00023136"/>
    </source>
</evidence>
<dbReference type="Proteomes" id="UP001591681">
    <property type="component" value="Unassembled WGS sequence"/>
</dbReference>
<evidence type="ECO:0000259" key="12">
    <source>
        <dbReference type="PROSITE" id="PS50853"/>
    </source>
</evidence>
<dbReference type="PROSITE" id="PS50853">
    <property type="entry name" value="FN3"/>
    <property type="match status" value="2"/>
</dbReference>
<feature type="transmembrane region" description="Helical" evidence="10">
    <location>
        <begin position="593"/>
        <end position="615"/>
    </location>
</feature>
<evidence type="ECO:0000256" key="10">
    <source>
        <dbReference type="SAM" id="Phobius"/>
    </source>
</evidence>
<evidence type="ECO:0000313" key="13">
    <source>
        <dbReference type="EMBL" id="KAL2089752.1"/>
    </source>
</evidence>
<dbReference type="InterPro" id="IPR003961">
    <property type="entry name" value="FN3_dom"/>
</dbReference>
<evidence type="ECO:0000256" key="5">
    <source>
        <dbReference type="ARBA" id="ARBA00022737"/>
    </source>
</evidence>
<comment type="caution">
    <text evidence="13">The sequence shown here is derived from an EMBL/GenBank/DDBJ whole genome shotgun (WGS) entry which is preliminary data.</text>
</comment>
<evidence type="ECO:0000256" key="6">
    <source>
        <dbReference type="ARBA" id="ARBA00022989"/>
    </source>
</evidence>
<keyword evidence="3 10" id="KW-0812">Transmembrane</keyword>
<protein>
    <recommendedName>
        <fullName evidence="12">Fibronectin type-III domain-containing protein</fullName>
    </recommendedName>
</protein>
<accession>A0ABD1JSB9</accession>
<dbReference type="CDD" id="cd00063">
    <property type="entry name" value="FN3"/>
    <property type="match status" value="2"/>
</dbReference>
<name>A0ABD1JSB9_9TELE</name>
<comment type="subcellular location">
    <subcellularLocation>
        <location evidence="1">Membrane</location>
        <topology evidence="1">Single-pass type I membrane protein</topology>
    </subcellularLocation>
</comment>
<evidence type="ECO:0000256" key="1">
    <source>
        <dbReference type="ARBA" id="ARBA00004479"/>
    </source>
</evidence>
<dbReference type="SUPFAM" id="SSF49265">
    <property type="entry name" value="Fibronectin type III"/>
    <property type="match status" value="3"/>
</dbReference>
<evidence type="ECO:0000256" key="2">
    <source>
        <dbReference type="ARBA" id="ARBA00008921"/>
    </source>
</evidence>
<dbReference type="AlphaFoldDB" id="A0ABD1JSB9"/>
<comment type="similarity">
    <text evidence="2">Belongs to the type I cytokine receptor family. Type 2 subfamily.</text>
</comment>
<feature type="domain" description="Fibronectin type-III" evidence="12">
    <location>
        <begin position="492"/>
        <end position="587"/>
    </location>
</feature>
<dbReference type="InterPro" id="IPR013783">
    <property type="entry name" value="Ig-like_fold"/>
</dbReference>
<keyword evidence="9" id="KW-0325">Glycoprotein</keyword>
<keyword evidence="6 10" id="KW-1133">Transmembrane helix</keyword>
<feature type="domain" description="Fibronectin type-III" evidence="12">
    <location>
        <begin position="394"/>
        <end position="489"/>
    </location>
</feature>
<dbReference type="GO" id="GO:0005886">
    <property type="term" value="C:plasma membrane"/>
    <property type="evidence" value="ECO:0007669"/>
    <property type="project" value="UniProtKB-ARBA"/>
</dbReference>
<organism evidence="13 14">
    <name type="scientific">Coilia grayii</name>
    <name type="common">Gray's grenadier anchovy</name>
    <dbReference type="NCBI Taxonomy" id="363190"/>
    <lineage>
        <taxon>Eukaryota</taxon>
        <taxon>Metazoa</taxon>
        <taxon>Chordata</taxon>
        <taxon>Craniata</taxon>
        <taxon>Vertebrata</taxon>
        <taxon>Euteleostomi</taxon>
        <taxon>Actinopterygii</taxon>
        <taxon>Neopterygii</taxon>
        <taxon>Teleostei</taxon>
        <taxon>Clupei</taxon>
        <taxon>Clupeiformes</taxon>
        <taxon>Clupeoidei</taxon>
        <taxon>Engraulidae</taxon>
        <taxon>Coilinae</taxon>
        <taxon>Coilia</taxon>
    </lineage>
</organism>
<dbReference type="InterPro" id="IPR036116">
    <property type="entry name" value="FN3_sf"/>
</dbReference>
<dbReference type="SMART" id="SM00060">
    <property type="entry name" value="FN3"/>
    <property type="match status" value="3"/>
</dbReference>
<keyword evidence="8" id="KW-0675">Receptor</keyword>
<feature type="chain" id="PRO_5044822308" description="Fibronectin type-III domain-containing protein" evidence="11">
    <location>
        <begin position="23"/>
        <end position="807"/>
    </location>
</feature>
<dbReference type="EMBL" id="JBHFQA010000012">
    <property type="protein sequence ID" value="KAL2089752.1"/>
    <property type="molecule type" value="Genomic_DNA"/>
</dbReference>
<dbReference type="Gene3D" id="2.60.40.10">
    <property type="entry name" value="Immunoglobulins"/>
    <property type="match status" value="5"/>
</dbReference>
<keyword evidence="7 10" id="KW-0472">Membrane</keyword>
<evidence type="ECO:0000256" key="3">
    <source>
        <dbReference type="ARBA" id="ARBA00022692"/>
    </source>
</evidence>
<evidence type="ECO:0000256" key="4">
    <source>
        <dbReference type="ARBA" id="ARBA00022729"/>
    </source>
</evidence>
<dbReference type="PANTHER" id="PTHR48423">
    <property type="entry name" value="INTERLEUKIN-27 RECEPTOR SUBUNIT ALPHA"/>
    <property type="match status" value="1"/>
</dbReference>
<dbReference type="InterPro" id="IPR052672">
    <property type="entry name" value="Type1_Cytokine_Rcpt_Type2"/>
</dbReference>
<keyword evidence="5" id="KW-0677">Repeat</keyword>
<evidence type="ECO:0000256" key="9">
    <source>
        <dbReference type="ARBA" id="ARBA00023180"/>
    </source>
</evidence>
<reference evidence="13 14" key="1">
    <citation type="submission" date="2024-09" db="EMBL/GenBank/DDBJ databases">
        <title>A chromosome-level genome assembly of Gray's grenadier anchovy, Coilia grayii.</title>
        <authorList>
            <person name="Fu Z."/>
        </authorList>
    </citation>
    <scope>NUCLEOTIDE SEQUENCE [LARGE SCALE GENOMIC DNA]</scope>
    <source>
        <strain evidence="13">G4</strain>
        <tissue evidence="13">Muscle</tissue>
    </source>
</reference>
<evidence type="ECO:0000256" key="11">
    <source>
        <dbReference type="SAM" id="SignalP"/>
    </source>
</evidence>
<dbReference type="Pfam" id="PF00041">
    <property type="entry name" value="fn3"/>
    <property type="match status" value="1"/>
</dbReference>
<sequence>MCYATTIQPFFFLLCAAGICKAQSRCTAIPSRGQFVQVGANFTVFCIIQGDCRGKTATIFQNTTEKLPHVQVNATIIKHEVQEIRSNTTYTCTCGQYVICGVDVSVGYPPEVPQKLACEQHGAFGHVNCTCETGKNTGLWTTSEFRVRTASDNSTDVPVAYSGKNWAVFYPGSQTEFSISIWAVNRLERSRTAEINVTLSHIVRPTPPSLANVTCSSRLCHFLFTNVSCCHMLEVQHRADSGDQWSAHLFNRTDSNHNWSIKISLEPFVLYHFRGRLKSTPHMGLWSHWSAISQHKTEEEAPLKLDVWYIEESPSSYILLWKKLNQSEARGNITGYTVLVENTKTKERESTSVQDDTNFTTHLCPECFISISAVNSKGQSPPANLSILHKYELPPQSLSQGARNDGSIALSWQKSATAAAEAVTGYLVEWLLAEGNYKELQWQRLDRDQLSIHITGLQPHECYKGAVYTLFEDGRGKAEFDMSYQPKAPERGPDLIHIRSLVNEDSTVLVAWIPIQRQQWRGCLRKYTIYIQRPNGEKVHDVEDITSTELRISALIPSQQYTVFMTAWTDAGESAPGKLRFFTLKPREEQSPLVFGILVTSFSVVSFLVVAMCLCQVSSLRRRCLTCCHLLPDMVPDPANSKWAKECSGKKGEVSLHLYLSDWSVSEEEEPDTLEVREMSSESLVAPDSPVALSRSSSASLKQDECITYTLSSPPGAYLKSFSQESDQTQGSRNTEVTVDYISTHEMLGGESDREGEGEEEEDYMDRTPFLPCPLFDPQLRIGGKLTLNSVKIDCSSLLDEPFILHC</sequence>
<evidence type="ECO:0000313" key="14">
    <source>
        <dbReference type="Proteomes" id="UP001591681"/>
    </source>
</evidence>
<keyword evidence="4 11" id="KW-0732">Signal</keyword>
<evidence type="ECO:0000256" key="8">
    <source>
        <dbReference type="ARBA" id="ARBA00023170"/>
    </source>
</evidence>
<proteinExistence type="inferred from homology"/>
<feature type="signal peptide" evidence="11">
    <location>
        <begin position="1"/>
        <end position="22"/>
    </location>
</feature>
<gene>
    <name evidence="13" type="ORF">ACEWY4_014440</name>
</gene>
<dbReference type="PANTHER" id="PTHR48423:SF2">
    <property type="entry name" value="INTERLEUKIN-12 RECEPTOR SUBUNIT BETA-2"/>
    <property type="match status" value="1"/>
</dbReference>